<feature type="domain" description="Actin homologue MreB-like C-terminal" evidence="2">
    <location>
        <begin position="191"/>
        <end position="312"/>
    </location>
</feature>
<organism evidence="3 4">
    <name type="scientific">Bacillus infantis</name>
    <dbReference type="NCBI Taxonomy" id="324767"/>
    <lineage>
        <taxon>Bacteria</taxon>
        <taxon>Bacillati</taxon>
        <taxon>Bacillota</taxon>
        <taxon>Bacilli</taxon>
        <taxon>Bacillales</taxon>
        <taxon>Bacillaceae</taxon>
        <taxon>Bacillus</taxon>
    </lineage>
</organism>
<dbReference type="Proteomes" id="UP000323732">
    <property type="component" value="Unassembled WGS sequence"/>
</dbReference>
<protein>
    <submittedName>
        <fullName evidence="3">Plasmid segregation protein ParM</fullName>
    </submittedName>
</protein>
<name>A0A5D4RZJ0_9BACI</name>
<reference evidence="3 4" key="1">
    <citation type="submission" date="2019-08" db="EMBL/GenBank/DDBJ databases">
        <title>Bacillus genomes from the desert of Cuatro Cienegas, Coahuila.</title>
        <authorList>
            <person name="Olmedo-Alvarez G."/>
        </authorList>
    </citation>
    <scope>NUCLEOTIDE SEQUENCE [LARGE SCALE GENOMIC DNA]</scope>
    <source>
        <strain evidence="3 4">CH37_1T</strain>
    </source>
</reference>
<dbReference type="RefSeq" id="WP_148951157.1">
    <property type="nucleotide sequence ID" value="NZ_VTES01000015.1"/>
</dbReference>
<accession>A0A5D4RZJ0</accession>
<evidence type="ECO:0000259" key="2">
    <source>
        <dbReference type="Pfam" id="PF21522"/>
    </source>
</evidence>
<dbReference type="SUPFAM" id="SSF53067">
    <property type="entry name" value="Actin-like ATPase domain"/>
    <property type="match status" value="2"/>
</dbReference>
<dbReference type="AlphaFoldDB" id="A0A5D4RZJ0"/>
<dbReference type="InterPro" id="IPR043129">
    <property type="entry name" value="ATPase_NBD"/>
</dbReference>
<comment type="caution">
    <text evidence="3">The sequence shown here is derived from an EMBL/GenBank/DDBJ whole genome shotgun (WGS) entry which is preliminary data.</text>
</comment>
<dbReference type="Pfam" id="PF17989">
    <property type="entry name" value="ALP_N"/>
    <property type="match status" value="1"/>
</dbReference>
<proteinExistence type="predicted"/>
<dbReference type="Gene3D" id="3.30.420.40">
    <property type="match status" value="2"/>
</dbReference>
<dbReference type="Pfam" id="PF21522">
    <property type="entry name" value="MreB-like_C"/>
    <property type="match status" value="1"/>
</dbReference>
<gene>
    <name evidence="3" type="ORF">FZD47_25540</name>
</gene>
<dbReference type="InterPro" id="IPR049067">
    <property type="entry name" value="MreB-like_C"/>
</dbReference>
<evidence type="ECO:0000259" key="1">
    <source>
        <dbReference type="Pfam" id="PF17989"/>
    </source>
</evidence>
<sequence>MTKQEKKPIIVGLDHGNGWVKVKTATNQVVLPSYIARKDSIGEGITGKSLDIKEYESGNAKGEVFIWGNDVVKSEKLLSTYGSQDRYKQKYYSLLNEFALTEVLSDLEMDVLENVWVITGVPSEEKGTSVEEDLEKSLMGAHLIKVNGEDKIIKVSKVVILPQPVGTVMSLYLDEKGYVANEAYETDSVGIIDLGTGTSDLDHINELRRNEDDSLSIPLGMFDVYKRIEKYIKKQNPNADVTPQKVEAQFSSDSYVISKRAAVDITEVKEKALEEVAMDIKNAITQQWKTWDRFDSIIITGGGASTLGRKLKQLIDDAAPVKESQTANATGFYRYGEFLKGE</sequence>
<evidence type="ECO:0000313" key="3">
    <source>
        <dbReference type="EMBL" id="TYS55791.1"/>
    </source>
</evidence>
<dbReference type="CDD" id="cd24021">
    <property type="entry name" value="ASKHA_NBD_ParM_Psk41-like"/>
    <property type="match status" value="1"/>
</dbReference>
<evidence type="ECO:0000313" key="4">
    <source>
        <dbReference type="Proteomes" id="UP000323732"/>
    </source>
</evidence>
<dbReference type="EMBL" id="VTES01000015">
    <property type="protein sequence ID" value="TYS55791.1"/>
    <property type="molecule type" value="Genomic_DNA"/>
</dbReference>
<feature type="domain" description="Actin-like protein N-terminal" evidence="1">
    <location>
        <begin position="12"/>
        <end position="166"/>
    </location>
</feature>
<dbReference type="InterPro" id="IPR040607">
    <property type="entry name" value="ALP_N"/>
</dbReference>